<feature type="domain" description="Aminotransferase class V" evidence="3">
    <location>
        <begin position="66"/>
        <end position="405"/>
    </location>
</feature>
<dbReference type="Proteomes" id="UP000319836">
    <property type="component" value="Unassembled WGS sequence"/>
</dbReference>
<dbReference type="PANTHER" id="PTHR43586:SF8">
    <property type="entry name" value="CYSTEINE DESULFURASE 1, CHLOROPLASTIC"/>
    <property type="match status" value="1"/>
</dbReference>
<dbReference type="Pfam" id="PF00266">
    <property type="entry name" value="Aminotran_5"/>
    <property type="match status" value="1"/>
</dbReference>
<feature type="chain" id="PRO_5022058678" evidence="2">
    <location>
        <begin position="27"/>
        <end position="442"/>
    </location>
</feature>
<evidence type="ECO:0000313" key="4">
    <source>
        <dbReference type="EMBL" id="TMQ73215.1"/>
    </source>
</evidence>
<evidence type="ECO:0000256" key="1">
    <source>
        <dbReference type="ARBA" id="ARBA00022898"/>
    </source>
</evidence>
<dbReference type="InterPro" id="IPR015421">
    <property type="entry name" value="PyrdxlP-dep_Trfase_major"/>
</dbReference>
<keyword evidence="4" id="KW-0032">Aminotransferase</keyword>
<gene>
    <name evidence="4" type="ORF">E6K80_00670</name>
</gene>
<name>A0A538UBE2_UNCEI</name>
<keyword evidence="1" id="KW-0663">Pyridoxal phosphate</keyword>
<evidence type="ECO:0000313" key="5">
    <source>
        <dbReference type="Proteomes" id="UP000319836"/>
    </source>
</evidence>
<keyword evidence="4" id="KW-0808">Transferase</keyword>
<protein>
    <submittedName>
        <fullName evidence="4">Aminotransferase class V-fold PLP-dependent enzyme</fullName>
    </submittedName>
</protein>
<dbReference type="SUPFAM" id="SSF53383">
    <property type="entry name" value="PLP-dependent transferases"/>
    <property type="match status" value="1"/>
</dbReference>
<comment type="caution">
    <text evidence="4">The sequence shown here is derived from an EMBL/GenBank/DDBJ whole genome shotgun (WGS) entry which is preliminary data.</text>
</comment>
<sequence length="442" mass="49076">MTTRRDFIASAAAATAAVLTPGRLLAALEKQTAPLPDLSRWSAVRAQFALSKEHLQFASFYLVSHPKPVRDSIEDFRRVLDADPFLTVEHRMFEQADNIQYKIRDDLSGYLGAKREEIAITGNTTTGLALVYNGLPLRSGDEVLTTTHDHYSHHESIRFAVERVGATMRRVPLFERPATATVEEMTGKLRAAIRPRTRVVGLTWVHSSTGMRLPIPALAQVVREANRSRREKDAIVVVVDGVHGIGAVDATVAALGADFFCAGTHKWMFAPRGTGIVWAKADRWAMLRPTIPTFANMEAFNAWMNGDTTPRPTTAYDVTPGGFHAYEHQWAMSAAFRFHEKIGRARLAARIRELNDRCKEGLAAMKNVTLHTPRDPELSAGICCFEVNRVSPEEIVKRLLDRRIVASTSPYKITYARLAPSLVNTPEEVDRALQAVREIAGA</sequence>
<evidence type="ECO:0000259" key="3">
    <source>
        <dbReference type="Pfam" id="PF00266"/>
    </source>
</evidence>
<feature type="signal peptide" evidence="2">
    <location>
        <begin position="1"/>
        <end position="26"/>
    </location>
</feature>
<dbReference type="Gene3D" id="3.40.640.10">
    <property type="entry name" value="Type I PLP-dependent aspartate aminotransferase-like (Major domain)"/>
    <property type="match status" value="1"/>
</dbReference>
<dbReference type="Gene3D" id="3.90.1150.10">
    <property type="entry name" value="Aspartate Aminotransferase, domain 1"/>
    <property type="match status" value="1"/>
</dbReference>
<dbReference type="InterPro" id="IPR015424">
    <property type="entry name" value="PyrdxlP-dep_Trfase"/>
</dbReference>
<dbReference type="InterPro" id="IPR000192">
    <property type="entry name" value="Aminotrans_V_dom"/>
</dbReference>
<proteinExistence type="predicted"/>
<organism evidence="4 5">
    <name type="scientific">Eiseniibacteriota bacterium</name>
    <dbReference type="NCBI Taxonomy" id="2212470"/>
    <lineage>
        <taxon>Bacteria</taxon>
        <taxon>Candidatus Eiseniibacteriota</taxon>
    </lineage>
</organism>
<accession>A0A538UBE2</accession>
<reference evidence="4 5" key="1">
    <citation type="journal article" date="2019" name="Nat. Microbiol.">
        <title>Mediterranean grassland soil C-N compound turnover is dependent on rainfall and depth, and is mediated by genomically divergent microorganisms.</title>
        <authorList>
            <person name="Diamond S."/>
            <person name="Andeer P.F."/>
            <person name="Li Z."/>
            <person name="Crits-Christoph A."/>
            <person name="Burstein D."/>
            <person name="Anantharaman K."/>
            <person name="Lane K.R."/>
            <person name="Thomas B.C."/>
            <person name="Pan C."/>
            <person name="Northen T.R."/>
            <person name="Banfield J.F."/>
        </authorList>
    </citation>
    <scope>NUCLEOTIDE SEQUENCE [LARGE SCALE GENOMIC DNA]</scope>
    <source>
        <strain evidence="4">WS_10</strain>
    </source>
</reference>
<dbReference type="EMBL" id="VBPA01000016">
    <property type="protein sequence ID" value="TMQ73215.1"/>
    <property type="molecule type" value="Genomic_DNA"/>
</dbReference>
<dbReference type="InterPro" id="IPR015422">
    <property type="entry name" value="PyrdxlP-dep_Trfase_small"/>
</dbReference>
<dbReference type="PANTHER" id="PTHR43586">
    <property type="entry name" value="CYSTEINE DESULFURASE"/>
    <property type="match status" value="1"/>
</dbReference>
<dbReference type="InterPro" id="IPR006311">
    <property type="entry name" value="TAT_signal"/>
</dbReference>
<keyword evidence="2" id="KW-0732">Signal</keyword>
<dbReference type="GO" id="GO:0008483">
    <property type="term" value="F:transaminase activity"/>
    <property type="evidence" value="ECO:0007669"/>
    <property type="project" value="UniProtKB-KW"/>
</dbReference>
<dbReference type="PROSITE" id="PS51318">
    <property type="entry name" value="TAT"/>
    <property type="match status" value="1"/>
</dbReference>
<evidence type="ECO:0000256" key="2">
    <source>
        <dbReference type="SAM" id="SignalP"/>
    </source>
</evidence>
<dbReference type="AlphaFoldDB" id="A0A538UBE2"/>